<protein>
    <submittedName>
        <fullName evidence="1">Uncharacterized protein</fullName>
    </submittedName>
</protein>
<evidence type="ECO:0000313" key="2">
    <source>
        <dbReference type="Proteomes" id="UP000322940"/>
    </source>
</evidence>
<dbReference type="AlphaFoldDB" id="A0A5B3H6Q4"/>
<dbReference type="EMBL" id="VVXH01000001">
    <property type="protein sequence ID" value="KAA2381302.1"/>
    <property type="molecule type" value="Genomic_DNA"/>
</dbReference>
<dbReference type="RefSeq" id="WP_130064515.1">
    <property type="nucleotide sequence ID" value="NZ_JADMQE010000005.1"/>
</dbReference>
<accession>A0A5B3H6Q4</accession>
<dbReference type="Proteomes" id="UP000322940">
    <property type="component" value="Unassembled WGS sequence"/>
</dbReference>
<organism evidence="1 2">
    <name type="scientific">Alistipes onderdonkii</name>
    <dbReference type="NCBI Taxonomy" id="328813"/>
    <lineage>
        <taxon>Bacteria</taxon>
        <taxon>Pseudomonadati</taxon>
        <taxon>Bacteroidota</taxon>
        <taxon>Bacteroidia</taxon>
        <taxon>Bacteroidales</taxon>
        <taxon>Rikenellaceae</taxon>
        <taxon>Alistipes</taxon>
    </lineage>
</organism>
<comment type="caution">
    <text evidence="1">The sequence shown here is derived from an EMBL/GenBank/DDBJ whole genome shotgun (WGS) entry which is preliminary data.</text>
</comment>
<name>A0A5B3H6Q4_9BACT</name>
<reference evidence="1 2" key="1">
    <citation type="journal article" date="2019" name="Nat. Med.">
        <title>A library of human gut bacterial isolates paired with longitudinal multiomics data enables mechanistic microbiome research.</title>
        <authorList>
            <person name="Poyet M."/>
            <person name="Groussin M."/>
            <person name="Gibbons S.M."/>
            <person name="Avila-Pacheco J."/>
            <person name="Jiang X."/>
            <person name="Kearney S.M."/>
            <person name="Perrotta A.R."/>
            <person name="Berdy B."/>
            <person name="Zhao S."/>
            <person name="Lieberman T.D."/>
            <person name="Swanson P.K."/>
            <person name="Smith M."/>
            <person name="Roesemann S."/>
            <person name="Alexander J.E."/>
            <person name="Rich S.A."/>
            <person name="Livny J."/>
            <person name="Vlamakis H."/>
            <person name="Clish C."/>
            <person name="Bullock K."/>
            <person name="Deik A."/>
            <person name="Scott J."/>
            <person name="Pierce K.A."/>
            <person name="Xavier R.J."/>
            <person name="Alm E.J."/>
        </authorList>
    </citation>
    <scope>NUCLEOTIDE SEQUENCE [LARGE SCALE GENOMIC DNA]</scope>
    <source>
        <strain evidence="1 2">BIOML-A266</strain>
    </source>
</reference>
<gene>
    <name evidence="1" type="ORF">F2Y10_02125</name>
</gene>
<evidence type="ECO:0000313" key="1">
    <source>
        <dbReference type="EMBL" id="KAA2381302.1"/>
    </source>
</evidence>
<sequence length="220" mass="23272">MIKKKISELPECTSFKGLWTIGVDIFNKSVKVSLEYIQSVVEGMKAATKDATDVTDAASKSAQSAINAAQKAQEATTAANTATTNASNATAAAIEAKEDCEEVIAAAAELEPLNLVPTAMTVEYPSRLLVGNMAENFIRATLTPASVKPNVLFLGDDKAVSVTPDGRITILAAGTSIIHVIPTCNVALYKTIQIKVSKPTVRLVTLSSIRLTANGNFRFN</sequence>
<proteinExistence type="predicted"/>